<dbReference type="GeneID" id="20348217"/>
<protein>
    <submittedName>
        <fullName evidence="2 3">Uncharacterized protein</fullName>
    </submittedName>
</protein>
<accession>J3P2L3</accession>
<dbReference type="AlphaFoldDB" id="J3P2L3"/>
<keyword evidence="4" id="KW-1185">Reference proteome</keyword>
<evidence type="ECO:0000313" key="2">
    <source>
        <dbReference type="EMBL" id="EJT73905.1"/>
    </source>
</evidence>
<gene>
    <name evidence="3" type="primary">20348217</name>
    <name evidence="2" type="ORF">GGTG_07759</name>
</gene>
<reference evidence="3" key="4">
    <citation type="journal article" date="2015" name="G3 (Bethesda)">
        <title>Genome sequences of three phytopathogenic species of the Magnaporthaceae family of fungi.</title>
        <authorList>
            <person name="Okagaki L.H."/>
            <person name="Nunes C.C."/>
            <person name="Sailsbery J."/>
            <person name="Clay B."/>
            <person name="Brown D."/>
            <person name="John T."/>
            <person name="Oh Y."/>
            <person name="Young N."/>
            <person name="Fitzgerald M."/>
            <person name="Haas B.J."/>
            <person name="Zeng Q."/>
            <person name="Young S."/>
            <person name="Adiconis X."/>
            <person name="Fan L."/>
            <person name="Levin J.Z."/>
            <person name="Mitchell T.K."/>
            <person name="Okubara P.A."/>
            <person name="Farman M.L."/>
            <person name="Kohn L.M."/>
            <person name="Birren B."/>
            <person name="Ma L.-J."/>
            <person name="Dean R.A."/>
        </authorList>
    </citation>
    <scope>NUCLEOTIDE SEQUENCE</scope>
    <source>
        <strain evidence="3">R3-111a-1</strain>
    </source>
</reference>
<feature type="region of interest" description="Disordered" evidence="1">
    <location>
        <begin position="1"/>
        <end position="31"/>
    </location>
</feature>
<organism evidence="2">
    <name type="scientific">Gaeumannomyces tritici (strain R3-111a-1)</name>
    <name type="common">Wheat and barley take-all root rot fungus</name>
    <name type="synonym">Gaeumannomyces graminis var. tritici</name>
    <dbReference type="NCBI Taxonomy" id="644352"/>
    <lineage>
        <taxon>Eukaryota</taxon>
        <taxon>Fungi</taxon>
        <taxon>Dikarya</taxon>
        <taxon>Ascomycota</taxon>
        <taxon>Pezizomycotina</taxon>
        <taxon>Sordariomycetes</taxon>
        <taxon>Sordariomycetidae</taxon>
        <taxon>Magnaporthales</taxon>
        <taxon>Magnaporthaceae</taxon>
        <taxon>Gaeumannomyces</taxon>
    </lineage>
</organism>
<dbReference type="VEuPathDB" id="FungiDB:GGTG_07759"/>
<sequence length="214" mass="23586">MSEGVNDGLTWGKKEWATSREEISERRDEVDDWNRTKWRREETGGWGQLGGRPTLWVERGPGCADVVANLDGVSTVQFPSAHLIGLSAPEEPVRAALCALHPVQTAAPSTPRHTTPQAPEARYRLGAISDPDVPSTGDWAARPGPSVERDGVGSGQLQPTEQRARTFRQTPSSMCCGMVWVSSLFWTTAPQGRPRWYLQAHKDMAEPQVADRMV</sequence>
<dbReference type="EMBL" id="GL385398">
    <property type="protein sequence ID" value="EJT73905.1"/>
    <property type="molecule type" value="Genomic_DNA"/>
</dbReference>
<feature type="region of interest" description="Disordered" evidence="1">
    <location>
        <begin position="128"/>
        <end position="164"/>
    </location>
</feature>
<dbReference type="RefSeq" id="XP_009223849.1">
    <property type="nucleotide sequence ID" value="XM_009225585.1"/>
</dbReference>
<dbReference type="HOGENOM" id="CLU_1288975_0_0_1"/>
<dbReference type="EnsemblFungi" id="EJT73905">
    <property type="protein sequence ID" value="EJT73905"/>
    <property type="gene ID" value="GGTG_07759"/>
</dbReference>
<proteinExistence type="predicted"/>
<feature type="compositionally biased region" description="Basic and acidic residues" evidence="1">
    <location>
        <begin position="12"/>
        <end position="31"/>
    </location>
</feature>
<evidence type="ECO:0000256" key="1">
    <source>
        <dbReference type="SAM" id="MobiDB-lite"/>
    </source>
</evidence>
<dbReference type="Proteomes" id="UP000006039">
    <property type="component" value="Unassembled WGS sequence"/>
</dbReference>
<evidence type="ECO:0000313" key="3">
    <source>
        <dbReference type="EnsemblFungi" id="EJT73905"/>
    </source>
</evidence>
<reference evidence="2" key="2">
    <citation type="submission" date="2010-07" db="EMBL/GenBank/DDBJ databases">
        <authorList>
            <consortium name="The Broad Institute Genome Sequencing Platform"/>
            <consortium name="Broad Institute Genome Sequencing Center for Infectious Disease"/>
            <person name="Ma L.-J."/>
            <person name="Dead R."/>
            <person name="Young S."/>
            <person name="Zeng Q."/>
            <person name="Koehrsen M."/>
            <person name="Alvarado L."/>
            <person name="Berlin A."/>
            <person name="Chapman S.B."/>
            <person name="Chen Z."/>
            <person name="Freedman E."/>
            <person name="Gellesch M."/>
            <person name="Goldberg J."/>
            <person name="Griggs A."/>
            <person name="Gujja S."/>
            <person name="Heilman E.R."/>
            <person name="Heiman D."/>
            <person name="Hepburn T."/>
            <person name="Howarth C."/>
            <person name="Jen D."/>
            <person name="Larson L."/>
            <person name="Mehta T."/>
            <person name="Neiman D."/>
            <person name="Pearson M."/>
            <person name="Roberts A."/>
            <person name="Saif S."/>
            <person name="Shea T."/>
            <person name="Shenoy N."/>
            <person name="Sisk P."/>
            <person name="Stolte C."/>
            <person name="Sykes S."/>
            <person name="Walk T."/>
            <person name="White J."/>
            <person name="Yandava C."/>
            <person name="Haas B."/>
            <person name="Nusbaum C."/>
            <person name="Birren B."/>
        </authorList>
    </citation>
    <scope>NUCLEOTIDE SEQUENCE</scope>
    <source>
        <strain evidence="2">R3-111a-1</strain>
    </source>
</reference>
<reference evidence="2" key="3">
    <citation type="submission" date="2010-09" db="EMBL/GenBank/DDBJ databases">
        <title>Annotation of Gaeumannomyces graminis var. tritici R3-111a-1.</title>
        <authorList>
            <consortium name="The Broad Institute Genome Sequencing Platform"/>
            <person name="Ma L.-J."/>
            <person name="Dead R."/>
            <person name="Young S.K."/>
            <person name="Zeng Q."/>
            <person name="Gargeya S."/>
            <person name="Fitzgerald M."/>
            <person name="Haas B."/>
            <person name="Abouelleil A."/>
            <person name="Alvarado L."/>
            <person name="Arachchi H.M."/>
            <person name="Berlin A."/>
            <person name="Brown A."/>
            <person name="Chapman S.B."/>
            <person name="Chen Z."/>
            <person name="Dunbar C."/>
            <person name="Freedman E."/>
            <person name="Gearin G."/>
            <person name="Gellesch M."/>
            <person name="Goldberg J."/>
            <person name="Griggs A."/>
            <person name="Gujja S."/>
            <person name="Heiman D."/>
            <person name="Howarth C."/>
            <person name="Larson L."/>
            <person name="Lui A."/>
            <person name="MacDonald P.J.P."/>
            <person name="Mehta T."/>
            <person name="Montmayeur A."/>
            <person name="Murphy C."/>
            <person name="Neiman D."/>
            <person name="Pearson M."/>
            <person name="Priest M."/>
            <person name="Roberts A."/>
            <person name="Saif S."/>
            <person name="Shea T."/>
            <person name="Shenoy N."/>
            <person name="Sisk P."/>
            <person name="Stolte C."/>
            <person name="Sykes S."/>
            <person name="Yandava C."/>
            <person name="Wortman J."/>
            <person name="Nusbaum C."/>
            <person name="Birren B."/>
        </authorList>
    </citation>
    <scope>NUCLEOTIDE SEQUENCE</scope>
    <source>
        <strain evidence="2">R3-111a-1</strain>
    </source>
</reference>
<name>J3P2L3_GAET3</name>
<evidence type="ECO:0000313" key="4">
    <source>
        <dbReference type="Proteomes" id="UP000006039"/>
    </source>
</evidence>
<reference evidence="3" key="5">
    <citation type="submission" date="2018-04" db="UniProtKB">
        <authorList>
            <consortium name="EnsemblFungi"/>
        </authorList>
    </citation>
    <scope>IDENTIFICATION</scope>
    <source>
        <strain evidence="3">R3-111a-1</strain>
    </source>
</reference>
<reference evidence="4" key="1">
    <citation type="submission" date="2010-07" db="EMBL/GenBank/DDBJ databases">
        <title>The genome sequence of Gaeumannomyces graminis var. tritici strain R3-111a-1.</title>
        <authorList>
            <consortium name="The Broad Institute Genome Sequencing Platform"/>
            <person name="Ma L.-J."/>
            <person name="Dead R."/>
            <person name="Young S."/>
            <person name="Zeng Q."/>
            <person name="Koehrsen M."/>
            <person name="Alvarado L."/>
            <person name="Berlin A."/>
            <person name="Chapman S.B."/>
            <person name="Chen Z."/>
            <person name="Freedman E."/>
            <person name="Gellesch M."/>
            <person name="Goldberg J."/>
            <person name="Griggs A."/>
            <person name="Gujja S."/>
            <person name="Heilman E.R."/>
            <person name="Heiman D."/>
            <person name="Hepburn T."/>
            <person name="Howarth C."/>
            <person name="Jen D."/>
            <person name="Larson L."/>
            <person name="Mehta T."/>
            <person name="Neiman D."/>
            <person name="Pearson M."/>
            <person name="Roberts A."/>
            <person name="Saif S."/>
            <person name="Shea T."/>
            <person name="Shenoy N."/>
            <person name="Sisk P."/>
            <person name="Stolte C."/>
            <person name="Sykes S."/>
            <person name="Walk T."/>
            <person name="White J."/>
            <person name="Yandava C."/>
            <person name="Haas B."/>
            <person name="Nusbaum C."/>
            <person name="Birren B."/>
        </authorList>
    </citation>
    <scope>NUCLEOTIDE SEQUENCE [LARGE SCALE GENOMIC DNA]</scope>
    <source>
        <strain evidence="4">R3-111a-1</strain>
    </source>
</reference>
<feature type="compositionally biased region" description="Polar residues" evidence="1">
    <location>
        <begin position="155"/>
        <end position="164"/>
    </location>
</feature>